<proteinExistence type="predicted"/>
<name>A0AAN7ZKH1_9PEZI</name>
<evidence type="ECO:0008006" key="3">
    <source>
        <dbReference type="Google" id="ProtNLM"/>
    </source>
</evidence>
<dbReference type="Proteomes" id="UP001310594">
    <property type="component" value="Unassembled WGS sequence"/>
</dbReference>
<comment type="caution">
    <text evidence="1">The sequence shown here is derived from an EMBL/GenBank/DDBJ whole genome shotgun (WGS) entry which is preliminary data.</text>
</comment>
<protein>
    <recommendedName>
        <fullName evidence="3">Glycosyl transferase CAP10 domain-containing protein</fullName>
    </recommendedName>
</protein>
<reference evidence="1" key="1">
    <citation type="submission" date="2023-08" db="EMBL/GenBank/DDBJ databases">
        <title>Black Yeasts Isolated from many extreme environments.</title>
        <authorList>
            <person name="Coleine C."/>
            <person name="Stajich J.E."/>
            <person name="Selbmann L."/>
        </authorList>
    </citation>
    <scope>NUCLEOTIDE SEQUENCE</scope>
    <source>
        <strain evidence="1">CCFEE 5810</strain>
    </source>
</reference>
<gene>
    <name evidence="1" type="ORF">LTR97_012777</name>
</gene>
<accession>A0AAN7ZKH1</accession>
<dbReference type="EMBL" id="JAVRQU010000030">
    <property type="protein sequence ID" value="KAK5689604.1"/>
    <property type="molecule type" value="Genomic_DNA"/>
</dbReference>
<dbReference type="AlphaFoldDB" id="A0AAN7ZKH1"/>
<evidence type="ECO:0000313" key="2">
    <source>
        <dbReference type="Proteomes" id="UP001310594"/>
    </source>
</evidence>
<sequence length="94" mass="11121">MEALLADPAEARRIADVTAETFRDRYVTPAAQTCYWRRLLTVWASMTEEVDPWETVHVDGSVERRWRGMTFEEYIFHKDDYPVQPNKAKVKNTR</sequence>
<evidence type="ECO:0000313" key="1">
    <source>
        <dbReference type="EMBL" id="KAK5689604.1"/>
    </source>
</evidence>
<organism evidence="1 2">
    <name type="scientific">Elasticomyces elasticus</name>
    <dbReference type="NCBI Taxonomy" id="574655"/>
    <lineage>
        <taxon>Eukaryota</taxon>
        <taxon>Fungi</taxon>
        <taxon>Dikarya</taxon>
        <taxon>Ascomycota</taxon>
        <taxon>Pezizomycotina</taxon>
        <taxon>Dothideomycetes</taxon>
        <taxon>Dothideomycetidae</taxon>
        <taxon>Mycosphaerellales</taxon>
        <taxon>Teratosphaeriaceae</taxon>
        <taxon>Elasticomyces</taxon>
    </lineage>
</organism>